<evidence type="ECO:0000313" key="2">
    <source>
        <dbReference type="Proteomes" id="UP001056120"/>
    </source>
</evidence>
<proteinExistence type="predicted"/>
<comment type="caution">
    <text evidence="1">The sequence shown here is derived from an EMBL/GenBank/DDBJ whole genome shotgun (WGS) entry which is preliminary data.</text>
</comment>
<evidence type="ECO:0000313" key="1">
    <source>
        <dbReference type="EMBL" id="KAI3743351.1"/>
    </source>
</evidence>
<accession>A0ACB9DAP3</accession>
<sequence>MSESGVRSDKTYFGCLAYLNCSRLQKSFIIAIAMSGIIEAYKALRDRALYPINQVVGHLIGNLAFVTMGLIFKVCLILSAIGNDNGRINMVSFLCTGESQLMGVFADDGFNLCVAFADDADLLKELQNASCGDVQSPMEPLSLT</sequence>
<reference evidence="1 2" key="2">
    <citation type="journal article" date="2022" name="Mol. Ecol. Resour.">
        <title>The genomes of chicory, endive, great burdock and yacon provide insights into Asteraceae paleo-polyploidization history and plant inulin production.</title>
        <authorList>
            <person name="Fan W."/>
            <person name="Wang S."/>
            <person name="Wang H."/>
            <person name="Wang A."/>
            <person name="Jiang F."/>
            <person name="Liu H."/>
            <person name="Zhao H."/>
            <person name="Xu D."/>
            <person name="Zhang Y."/>
        </authorList>
    </citation>
    <scope>NUCLEOTIDE SEQUENCE [LARGE SCALE GENOMIC DNA]</scope>
    <source>
        <strain evidence="2">cv. Yunnan</strain>
        <tissue evidence="1">Leaves</tissue>
    </source>
</reference>
<keyword evidence="2" id="KW-1185">Reference proteome</keyword>
<organism evidence="1 2">
    <name type="scientific">Smallanthus sonchifolius</name>
    <dbReference type="NCBI Taxonomy" id="185202"/>
    <lineage>
        <taxon>Eukaryota</taxon>
        <taxon>Viridiplantae</taxon>
        <taxon>Streptophyta</taxon>
        <taxon>Embryophyta</taxon>
        <taxon>Tracheophyta</taxon>
        <taxon>Spermatophyta</taxon>
        <taxon>Magnoliopsida</taxon>
        <taxon>eudicotyledons</taxon>
        <taxon>Gunneridae</taxon>
        <taxon>Pentapetalae</taxon>
        <taxon>asterids</taxon>
        <taxon>campanulids</taxon>
        <taxon>Asterales</taxon>
        <taxon>Asteraceae</taxon>
        <taxon>Asteroideae</taxon>
        <taxon>Heliantheae alliance</taxon>
        <taxon>Millerieae</taxon>
        <taxon>Smallanthus</taxon>
    </lineage>
</organism>
<name>A0ACB9DAP3_9ASTR</name>
<dbReference type="Proteomes" id="UP001056120">
    <property type="component" value="Linkage Group LG20"/>
</dbReference>
<protein>
    <submittedName>
        <fullName evidence="1">Uncharacterized protein</fullName>
    </submittedName>
</protein>
<dbReference type="EMBL" id="CM042037">
    <property type="protein sequence ID" value="KAI3743351.1"/>
    <property type="molecule type" value="Genomic_DNA"/>
</dbReference>
<reference evidence="2" key="1">
    <citation type="journal article" date="2022" name="Mol. Ecol. Resour.">
        <title>The genomes of chicory, endive, great burdock and yacon provide insights into Asteraceae palaeo-polyploidization history and plant inulin production.</title>
        <authorList>
            <person name="Fan W."/>
            <person name="Wang S."/>
            <person name="Wang H."/>
            <person name="Wang A."/>
            <person name="Jiang F."/>
            <person name="Liu H."/>
            <person name="Zhao H."/>
            <person name="Xu D."/>
            <person name="Zhang Y."/>
        </authorList>
    </citation>
    <scope>NUCLEOTIDE SEQUENCE [LARGE SCALE GENOMIC DNA]</scope>
    <source>
        <strain evidence="2">cv. Yunnan</strain>
    </source>
</reference>
<gene>
    <name evidence="1" type="ORF">L1987_61058</name>
</gene>